<gene>
    <name evidence="1" type="ORF">ACLFYP115_02739</name>
</gene>
<dbReference type="Pfam" id="PF11731">
    <property type="entry name" value="Cdd1"/>
    <property type="match status" value="1"/>
</dbReference>
<accession>A0A6N2VVT6</accession>
<reference evidence="1" key="1">
    <citation type="submission" date="2019-11" db="EMBL/GenBank/DDBJ databases">
        <authorList>
            <person name="Feng L."/>
        </authorList>
    </citation>
    <scope>NUCLEOTIDE SEQUENCE</scope>
    <source>
        <strain evidence="1">AcaccaeLFYP115</strain>
    </source>
</reference>
<evidence type="ECO:0000313" key="1">
    <source>
        <dbReference type="EMBL" id="VYT32862.1"/>
    </source>
</evidence>
<sequence>MEGKMSCCGTICSECEFYPDSCRGCHEIKGRVYWLEYTQESICDIYDCCMNTKKYDHCGCCKDLPCSRYERDDPTKTPEENAAGLRVQINNLKEFEKRQKQENSSGSQDLQTVPGIGKRIAQHLNAIGIYCVDDLKGRDPEELYRMDCIQKGFTEDRCELYVFRCAVYYAEHEEHDPEKLKWWYWKDKE</sequence>
<proteinExistence type="predicted"/>
<organism evidence="1">
    <name type="scientific">Anaerostipes caccae</name>
    <dbReference type="NCBI Taxonomy" id="105841"/>
    <lineage>
        <taxon>Bacteria</taxon>
        <taxon>Bacillati</taxon>
        <taxon>Bacillota</taxon>
        <taxon>Clostridia</taxon>
        <taxon>Lachnospirales</taxon>
        <taxon>Lachnospiraceae</taxon>
        <taxon>Anaerostipes</taxon>
    </lineage>
</organism>
<dbReference type="AlphaFoldDB" id="A0A6N2VVT6"/>
<dbReference type="Gene3D" id="1.10.150.20">
    <property type="entry name" value="5' to 3' exonuclease, C-terminal subdomain"/>
    <property type="match status" value="1"/>
</dbReference>
<name>A0A6N2VVT6_9FIRM</name>
<dbReference type="RefSeq" id="WP_039947017.1">
    <property type="nucleotide sequence ID" value="NZ_BAABZP010000001.1"/>
</dbReference>
<dbReference type="InterPro" id="IPR021725">
    <property type="entry name" value="Cdd1"/>
</dbReference>
<dbReference type="EMBL" id="CACRSQ010000007">
    <property type="protein sequence ID" value="VYT32862.1"/>
    <property type="molecule type" value="Genomic_DNA"/>
</dbReference>
<protein>
    <submittedName>
        <fullName evidence="1">Pathogenicity locus</fullName>
    </submittedName>
</protein>